<keyword evidence="2" id="KW-1185">Reference proteome</keyword>
<evidence type="ECO:0000313" key="2">
    <source>
        <dbReference type="Proteomes" id="UP000204225"/>
    </source>
</evidence>
<accession>A0AC59EXG8</accession>
<organism evidence="1 2">
    <name type="scientific">Phaeocystis globosa virus PgV-16T</name>
    <dbReference type="NCBI Taxonomy" id="3071227"/>
    <lineage>
        <taxon>Viruses</taxon>
        <taxon>Varidnaviria</taxon>
        <taxon>Bamfordvirae</taxon>
        <taxon>Nucleocytoviricota</taxon>
        <taxon>Megaviricetes</taxon>
        <taxon>Imitervirales</taxon>
        <taxon>Mesomimiviridae</taxon>
        <taxon>Tethysvirus</taxon>
        <taxon>Tethysvirus hollandense</taxon>
    </lineage>
</organism>
<reference evidence="1 2" key="1">
    <citation type="journal article" date="2013" name="Proc. Natl. Acad. Sci. U.S.A.">
        <title>Genome of Phaeocystis globosa virus PgV-16T highlights the common ancestry of the largest known DNA viruses infecting eukaryotes.</title>
        <authorList>
            <person name="Santini S."/>
            <person name="Jeudy S."/>
            <person name="Bartoli J."/>
            <person name="Poirot O."/>
            <person name="Lescot M."/>
            <person name="Abergel C."/>
            <person name="Barbe V."/>
            <person name="Wommack K.E."/>
            <person name="Noordeloos A.A."/>
            <person name="Brussaard C.P."/>
            <person name="Claverie J.M."/>
        </authorList>
    </citation>
    <scope>NUCLEOTIDE SEQUENCE [LARGE SCALE GENOMIC DNA]</scope>
    <source>
        <strain evidence="1 2">16T</strain>
    </source>
</reference>
<gene>
    <name evidence="1" type="ORF">PGCG_00346</name>
</gene>
<protein>
    <submittedName>
        <fullName evidence="1">Uncharacterized protein</fullName>
    </submittedName>
</protein>
<dbReference type="Proteomes" id="UP000204225">
    <property type="component" value="Segment"/>
</dbReference>
<sequence>MYIPTPIPQLRHLFSLGMLAMVLPITNNGQYPLPWITNSWRITLCPGVTLPKPPDTDPFCYLHIEREDE</sequence>
<name>A0AC59EXG8_9VIRU</name>
<evidence type="ECO:0000313" key="1">
    <source>
        <dbReference type="EMBL" id="AGM15657.1"/>
    </source>
</evidence>
<proteinExistence type="predicted"/>
<dbReference type="EMBL" id="KC662249">
    <property type="protein sequence ID" value="AGM15657.1"/>
    <property type="molecule type" value="Genomic_DNA"/>
</dbReference>